<keyword evidence="4" id="KW-0375">Hydrogen ion transport</keyword>
<accession>A0A8S0YWW4</accession>
<proteinExistence type="inferred from homology"/>
<name>A0A8S0YWW4_ARCPL</name>
<dbReference type="InterPro" id="IPR026015">
    <property type="entry name" value="ATP_synth_OSCP/delta_N_sf"/>
</dbReference>
<evidence type="ECO:0000313" key="10">
    <source>
        <dbReference type="Proteomes" id="UP000494256"/>
    </source>
</evidence>
<evidence type="ECO:0000256" key="7">
    <source>
        <dbReference type="ARBA" id="ARBA00023310"/>
    </source>
</evidence>
<comment type="caution">
    <text evidence="9">The sequence shown here is derived from an EMBL/GenBank/DDBJ whole genome shotgun (WGS) entry which is preliminary data.</text>
</comment>
<dbReference type="SUPFAM" id="SSF47928">
    <property type="entry name" value="N-terminal domain of the delta subunit of the F1F0-ATP synthase"/>
    <property type="match status" value="1"/>
</dbReference>
<protein>
    <recommendedName>
        <fullName evidence="8">Oligomycin sensitivity conferral protein</fullName>
    </recommendedName>
</protein>
<dbReference type="PANTHER" id="PTHR11910">
    <property type="entry name" value="ATP SYNTHASE DELTA CHAIN"/>
    <property type="match status" value="1"/>
</dbReference>
<organism evidence="9 10">
    <name type="scientific">Arctia plantaginis</name>
    <name type="common">Wood tiger moth</name>
    <name type="synonym">Phalaena plantaginis</name>
    <dbReference type="NCBI Taxonomy" id="874455"/>
    <lineage>
        <taxon>Eukaryota</taxon>
        <taxon>Metazoa</taxon>
        <taxon>Ecdysozoa</taxon>
        <taxon>Arthropoda</taxon>
        <taxon>Hexapoda</taxon>
        <taxon>Insecta</taxon>
        <taxon>Pterygota</taxon>
        <taxon>Neoptera</taxon>
        <taxon>Endopterygota</taxon>
        <taxon>Lepidoptera</taxon>
        <taxon>Glossata</taxon>
        <taxon>Ditrysia</taxon>
        <taxon>Noctuoidea</taxon>
        <taxon>Erebidae</taxon>
        <taxon>Arctiinae</taxon>
        <taxon>Arctia</taxon>
    </lineage>
</organism>
<dbReference type="InterPro" id="IPR000711">
    <property type="entry name" value="ATPase_OSCP/dsu"/>
</dbReference>
<evidence type="ECO:0000256" key="1">
    <source>
        <dbReference type="ARBA" id="ARBA00004370"/>
    </source>
</evidence>
<dbReference type="PRINTS" id="PR00125">
    <property type="entry name" value="ATPASEDELTA"/>
</dbReference>
<evidence type="ECO:0000256" key="8">
    <source>
        <dbReference type="ARBA" id="ARBA00033369"/>
    </source>
</evidence>
<reference evidence="9 10" key="1">
    <citation type="submission" date="2020-04" db="EMBL/GenBank/DDBJ databases">
        <authorList>
            <person name="Wallbank WR R."/>
            <person name="Pardo Diaz C."/>
            <person name="Kozak K."/>
            <person name="Martin S."/>
            <person name="Jiggins C."/>
            <person name="Moest M."/>
            <person name="Warren A I."/>
            <person name="Byers J.R.P. K."/>
            <person name="Montejo-Kovacevich G."/>
            <person name="Yen C E."/>
        </authorList>
    </citation>
    <scope>NUCLEOTIDE SEQUENCE [LARGE SCALE GENOMIC DNA]</scope>
</reference>
<dbReference type="GO" id="GO:0016020">
    <property type="term" value="C:membrane"/>
    <property type="evidence" value="ECO:0007669"/>
    <property type="project" value="UniProtKB-SubCell"/>
</dbReference>
<gene>
    <name evidence="9" type="ORF">APLA_LOCUS1469</name>
</gene>
<dbReference type="AlphaFoldDB" id="A0A8S0YWW4"/>
<dbReference type="NCBIfam" id="TIGR01145">
    <property type="entry name" value="ATP_synt_delta"/>
    <property type="match status" value="1"/>
</dbReference>
<comment type="subcellular location">
    <subcellularLocation>
        <location evidence="1">Membrane</location>
    </subcellularLocation>
</comment>
<keyword evidence="7" id="KW-0066">ATP synthesis</keyword>
<evidence type="ECO:0000256" key="6">
    <source>
        <dbReference type="ARBA" id="ARBA00023136"/>
    </source>
</evidence>
<evidence type="ECO:0000256" key="5">
    <source>
        <dbReference type="ARBA" id="ARBA00023065"/>
    </source>
</evidence>
<dbReference type="HAMAP" id="MF_01416">
    <property type="entry name" value="ATP_synth_delta_bact"/>
    <property type="match status" value="1"/>
</dbReference>
<dbReference type="GO" id="GO:0046933">
    <property type="term" value="F:proton-transporting ATP synthase activity, rotational mechanism"/>
    <property type="evidence" value="ECO:0007669"/>
    <property type="project" value="InterPro"/>
</dbReference>
<dbReference type="EMBL" id="CADEBD010000171">
    <property type="protein sequence ID" value="CAB3223560.1"/>
    <property type="molecule type" value="Genomic_DNA"/>
</dbReference>
<evidence type="ECO:0000256" key="3">
    <source>
        <dbReference type="ARBA" id="ARBA00022448"/>
    </source>
</evidence>
<evidence type="ECO:0000256" key="4">
    <source>
        <dbReference type="ARBA" id="ARBA00022781"/>
    </source>
</evidence>
<keyword evidence="6" id="KW-0472">Membrane</keyword>
<dbReference type="Proteomes" id="UP000494256">
    <property type="component" value="Unassembled WGS sequence"/>
</dbReference>
<dbReference type="Pfam" id="PF00213">
    <property type="entry name" value="OSCP"/>
    <property type="match status" value="1"/>
</dbReference>
<keyword evidence="3" id="KW-0813">Transport</keyword>
<comment type="similarity">
    <text evidence="2">Belongs to the ATPase delta chain family.</text>
</comment>
<dbReference type="OrthoDB" id="6612291at2759"/>
<evidence type="ECO:0000313" key="9">
    <source>
        <dbReference type="EMBL" id="CAB3223560.1"/>
    </source>
</evidence>
<dbReference type="Gene3D" id="1.10.520.20">
    <property type="entry name" value="N-terminal domain of the delta subunit of the F1F0-ATP synthase"/>
    <property type="match status" value="1"/>
</dbReference>
<keyword evidence="5" id="KW-0406">Ion transport</keyword>
<evidence type="ECO:0000256" key="2">
    <source>
        <dbReference type="ARBA" id="ARBA00007046"/>
    </source>
</evidence>
<sequence length="205" mass="23107">MFRIFGRHFSTSQKLYDAKIKLPMPVFGIEGRYVAALYRAASVSNELDKVEKSLRDFQKEISKPKIIDFIDTSMISRANKAKLLIEVGTAASMPNTAANFLGIVAENGRLRMLKRMIPMFLAVMVAHRNEALCELITATPLEQGARDELMAALQKFVQEGKKIRLTEKVDKSIIGGLIIGIEDKHIDMSIARKVKMYTDLLKQDF</sequence>